<dbReference type="InterPro" id="IPR001902">
    <property type="entry name" value="SLC26A/SulP_fam"/>
</dbReference>
<organism evidence="2 3">
    <name type="scientific">Coilia grayii</name>
    <name type="common">Gray's grenadier anchovy</name>
    <dbReference type="NCBI Taxonomy" id="363190"/>
    <lineage>
        <taxon>Eukaryota</taxon>
        <taxon>Metazoa</taxon>
        <taxon>Chordata</taxon>
        <taxon>Craniata</taxon>
        <taxon>Vertebrata</taxon>
        <taxon>Euteleostomi</taxon>
        <taxon>Actinopterygii</taxon>
        <taxon>Neopterygii</taxon>
        <taxon>Teleostei</taxon>
        <taxon>Clupei</taxon>
        <taxon>Clupeiformes</taxon>
        <taxon>Clupeoidei</taxon>
        <taxon>Engraulidae</taxon>
        <taxon>Coilinae</taxon>
        <taxon>Coilia</taxon>
    </lineage>
</organism>
<protein>
    <recommendedName>
        <fullName evidence="1">STAS domain-containing protein</fullName>
    </recommendedName>
</protein>
<sequence>MIFRIPSPIFFANIEFFRNKLTEAVGFNPLRVLRKRNKALRKIRKMLGAGMLQVTKRGVLPTGDSSANDSEDEDKMEDLDLPSDYSNLPVQVNWNSQLPANICVPRVPIHSLILDFAAVSFLDMSAMKGLKAALKEFIRVDVEVYIVSCDENILDKLCSCKFFDDEIRTSMFFLTIHDAMTYVQRKHPQEDTPYKDQRRKTPTNTKVAENSFASVMISQF</sequence>
<dbReference type="Pfam" id="PF01740">
    <property type="entry name" value="STAS"/>
    <property type="match status" value="1"/>
</dbReference>
<feature type="domain" description="STAS" evidence="1">
    <location>
        <begin position="1"/>
        <end position="183"/>
    </location>
</feature>
<dbReference type="EMBL" id="JBHFQA010000002">
    <property type="protein sequence ID" value="KAL2103007.1"/>
    <property type="molecule type" value="Genomic_DNA"/>
</dbReference>
<dbReference type="PROSITE" id="PS50801">
    <property type="entry name" value="STAS"/>
    <property type="match status" value="1"/>
</dbReference>
<reference evidence="2 3" key="1">
    <citation type="submission" date="2024-09" db="EMBL/GenBank/DDBJ databases">
        <title>A chromosome-level genome assembly of Gray's grenadier anchovy, Coilia grayii.</title>
        <authorList>
            <person name="Fu Z."/>
        </authorList>
    </citation>
    <scope>NUCLEOTIDE SEQUENCE [LARGE SCALE GENOMIC DNA]</scope>
    <source>
        <strain evidence="2">G4</strain>
        <tissue evidence="2">Muscle</tissue>
    </source>
</reference>
<dbReference type="Proteomes" id="UP001591681">
    <property type="component" value="Unassembled WGS sequence"/>
</dbReference>
<name>A0ABD1KV29_9TELE</name>
<evidence type="ECO:0000313" key="2">
    <source>
        <dbReference type="EMBL" id="KAL2103007.1"/>
    </source>
</evidence>
<evidence type="ECO:0000313" key="3">
    <source>
        <dbReference type="Proteomes" id="UP001591681"/>
    </source>
</evidence>
<dbReference type="CDD" id="cd07042">
    <property type="entry name" value="STAS_SulP_like_sulfate_transporter"/>
    <property type="match status" value="1"/>
</dbReference>
<dbReference type="AlphaFoldDB" id="A0ABD1KV29"/>
<dbReference type="PANTHER" id="PTHR11814">
    <property type="entry name" value="SULFATE TRANSPORTER"/>
    <property type="match status" value="1"/>
</dbReference>
<dbReference type="InterPro" id="IPR002645">
    <property type="entry name" value="STAS_dom"/>
</dbReference>
<gene>
    <name evidence="2" type="ORF">ACEWY4_002175</name>
</gene>
<dbReference type="InterPro" id="IPR036513">
    <property type="entry name" value="STAS_dom_sf"/>
</dbReference>
<accession>A0ABD1KV29</accession>
<dbReference type="SUPFAM" id="SSF52091">
    <property type="entry name" value="SpoIIaa-like"/>
    <property type="match status" value="1"/>
</dbReference>
<keyword evidence="3" id="KW-1185">Reference proteome</keyword>
<proteinExistence type="predicted"/>
<dbReference type="Gene3D" id="3.30.750.24">
    <property type="entry name" value="STAS domain"/>
    <property type="match status" value="1"/>
</dbReference>
<evidence type="ECO:0000259" key="1">
    <source>
        <dbReference type="PROSITE" id="PS50801"/>
    </source>
</evidence>
<comment type="caution">
    <text evidence="2">The sequence shown here is derived from an EMBL/GenBank/DDBJ whole genome shotgun (WGS) entry which is preliminary data.</text>
</comment>